<dbReference type="AlphaFoldDB" id="A0A8H6CN45"/>
<proteinExistence type="predicted"/>
<evidence type="ECO:0000313" key="3">
    <source>
        <dbReference type="Proteomes" id="UP000578531"/>
    </source>
</evidence>
<dbReference type="GeneID" id="59294122"/>
<gene>
    <name evidence="2" type="ORF">HO173_012488</name>
</gene>
<dbReference type="EMBL" id="JACCJC010000092">
    <property type="protein sequence ID" value="KAF6226589.1"/>
    <property type="molecule type" value="Genomic_DNA"/>
</dbReference>
<comment type="caution">
    <text evidence="2">The sequence shown here is derived from an EMBL/GenBank/DDBJ whole genome shotgun (WGS) entry which is preliminary data.</text>
</comment>
<reference evidence="2 3" key="1">
    <citation type="journal article" date="2020" name="Genomics">
        <title>Complete, high-quality genomes from long-read metagenomic sequencing of two wolf lichen thalli reveals enigmatic genome architecture.</title>
        <authorList>
            <person name="McKenzie S.K."/>
            <person name="Walston R.F."/>
            <person name="Allen J.L."/>
        </authorList>
    </citation>
    <scope>NUCLEOTIDE SEQUENCE [LARGE SCALE GENOMIC DNA]</scope>
    <source>
        <strain evidence="2">WasteWater2</strain>
    </source>
</reference>
<organism evidence="2 3">
    <name type="scientific">Letharia columbiana</name>
    <dbReference type="NCBI Taxonomy" id="112416"/>
    <lineage>
        <taxon>Eukaryota</taxon>
        <taxon>Fungi</taxon>
        <taxon>Dikarya</taxon>
        <taxon>Ascomycota</taxon>
        <taxon>Pezizomycotina</taxon>
        <taxon>Lecanoromycetes</taxon>
        <taxon>OSLEUM clade</taxon>
        <taxon>Lecanoromycetidae</taxon>
        <taxon>Lecanorales</taxon>
        <taxon>Lecanorineae</taxon>
        <taxon>Parmeliaceae</taxon>
        <taxon>Letharia</taxon>
    </lineage>
</organism>
<accession>A0A8H6CN45</accession>
<keyword evidence="1" id="KW-0472">Membrane</keyword>
<sequence length="67" mass="7818">MDERIQSLYTGFITHIKQAIQIYAGTVFVGRLLFFLVQTFVKVNNNGEIMYLRRNKRSQAASRYSTL</sequence>
<dbReference type="RefSeq" id="XP_037158740.1">
    <property type="nucleotide sequence ID" value="XM_037314357.1"/>
</dbReference>
<keyword evidence="3" id="KW-1185">Reference proteome</keyword>
<name>A0A8H6CN45_9LECA</name>
<evidence type="ECO:0000313" key="2">
    <source>
        <dbReference type="EMBL" id="KAF6226589.1"/>
    </source>
</evidence>
<keyword evidence="1" id="KW-1133">Transmembrane helix</keyword>
<feature type="transmembrane region" description="Helical" evidence="1">
    <location>
        <begin position="20"/>
        <end position="41"/>
    </location>
</feature>
<keyword evidence="1" id="KW-0812">Transmembrane</keyword>
<protein>
    <submittedName>
        <fullName evidence="2">Uncharacterized protein</fullName>
    </submittedName>
</protein>
<evidence type="ECO:0000256" key="1">
    <source>
        <dbReference type="SAM" id="Phobius"/>
    </source>
</evidence>
<dbReference type="Proteomes" id="UP000578531">
    <property type="component" value="Unassembled WGS sequence"/>
</dbReference>